<keyword evidence="4" id="KW-0963">Cytoplasm</keyword>
<evidence type="ECO:0000256" key="5">
    <source>
        <dbReference type="ARBA" id="ARBA00022884"/>
    </source>
</evidence>
<evidence type="ECO:0000256" key="3">
    <source>
        <dbReference type="ARBA" id="ARBA00005469"/>
    </source>
</evidence>
<reference evidence="9" key="1">
    <citation type="submission" date="2025-08" db="UniProtKB">
        <authorList>
            <consortium name="RefSeq"/>
        </authorList>
    </citation>
    <scope>IDENTIFICATION</scope>
    <source>
        <tissue evidence="9">Testes</tissue>
    </source>
</reference>
<dbReference type="SUPFAM" id="SSF48695">
    <property type="entry name" value="Multiheme cytochromes"/>
    <property type="match status" value="1"/>
</dbReference>
<feature type="region of interest" description="Disordered" evidence="7">
    <location>
        <begin position="242"/>
        <end position="274"/>
    </location>
</feature>
<accession>A0ABM0GY51</accession>
<keyword evidence="8" id="KW-1185">Reference proteome</keyword>
<sequence>MAQIQKVFYIAKEKQKFKDDKEEKKKGKVRTTGNAIRIQTQTHIEFQLVSSNGTLRFVITGVKDNVDTAIALLQRRLTENRRQVTDDLPDGVKPLTMENLKRHNMELTEKRQYGCEPCDNVFWTKVFQYKPVARCNKCNVKYDPIPKDKEYGVGTYECTQCGRRFTGKARADVAAMCYDCHIMVLPMGIGHRPRGPRRTRNIHSCQACLNGTIRPCPIYKRVVIASVVHDSSGSTISTFLSQQSEMYYPPDSGNSAPSDDEGAAPPAEPKPGSK</sequence>
<dbReference type="GeneID" id="100371988"/>
<evidence type="ECO:0000256" key="1">
    <source>
        <dbReference type="ARBA" id="ARBA00004123"/>
    </source>
</evidence>
<evidence type="ECO:0000256" key="4">
    <source>
        <dbReference type="ARBA" id="ARBA00022490"/>
    </source>
</evidence>
<comment type="subcellular location">
    <subcellularLocation>
        <location evidence="2">Cytoplasm</location>
        <location evidence="2">Cytoplasmic ribonucleoprotein granule</location>
    </subcellularLocation>
    <subcellularLocation>
        <location evidence="1">Nucleus</location>
    </subcellularLocation>
</comment>
<evidence type="ECO:0000313" key="9">
    <source>
        <dbReference type="RefSeq" id="XP_002739952.1"/>
    </source>
</evidence>
<evidence type="ECO:0000256" key="6">
    <source>
        <dbReference type="ARBA" id="ARBA00023242"/>
    </source>
</evidence>
<keyword evidence="5" id="KW-0694">RNA-binding</keyword>
<evidence type="ECO:0000256" key="2">
    <source>
        <dbReference type="ARBA" id="ARBA00004331"/>
    </source>
</evidence>
<keyword evidence="6" id="KW-0539">Nucleus</keyword>
<proteinExistence type="inferred from homology"/>
<dbReference type="InterPro" id="IPR036280">
    <property type="entry name" value="Multihaem_cyt_sf"/>
</dbReference>
<protein>
    <submittedName>
        <fullName evidence="9">UPF0515 protein C19orf66 homolog</fullName>
    </submittedName>
</protein>
<dbReference type="InterPro" id="IPR026795">
    <property type="entry name" value="SHFL"/>
</dbReference>
<dbReference type="RefSeq" id="XP_002739952.1">
    <property type="nucleotide sequence ID" value="XM_002739906.2"/>
</dbReference>
<dbReference type="Pfam" id="PF15135">
    <property type="entry name" value="UPF0515"/>
    <property type="match status" value="1"/>
</dbReference>
<evidence type="ECO:0000256" key="7">
    <source>
        <dbReference type="SAM" id="MobiDB-lite"/>
    </source>
</evidence>
<comment type="similarity">
    <text evidence="3">Belongs to the SHFL family.</text>
</comment>
<dbReference type="PANTHER" id="PTHR16135:SF2">
    <property type="entry name" value="SHIFTLESS ANTIVIRAL INHIBITOR OF RIBOSOMAL FRAMESHIFTING PROTEIN"/>
    <property type="match status" value="1"/>
</dbReference>
<organism evidence="8 9">
    <name type="scientific">Saccoglossus kowalevskii</name>
    <name type="common">Acorn worm</name>
    <dbReference type="NCBI Taxonomy" id="10224"/>
    <lineage>
        <taxon>Eukaryota</taxon>
        <taxon>Metazoa</taxon>
        <taxon>Hemichordata</taxon>
        <taxon>Enteropneusta</taxon>
        <taxon>Harrimaniidae</taxon>
        <taxon>Saccoglossus</taxon>
    </lineage>
</organism>
<evidence type="ECO:0000313" key="8">
    <source>
        <dbReference type="Proteomes" id="UP000694865"/>
    </source>
</evidence>
<dbReference type="Proteomes" id="UP000694865">
    <property type="component" value="Unplaced"/>
</dbReference>
<gene>
    <name evidence="9" type="primary">LOC100371988</name>
</gene>
<dbReference type="PANTHER" id="PTHR16135">
    <property type="entry name" value="REPRESSOR OF YIELD OF DENV PROTEIN"/>
    <property type="match status" value="1"/>
</dbReference>
<name>A0ABM0GY51_SACKO</name>